<organism evidence="2 3">
    <name type="scientific">Dinoponera quadriceps</name>
    <name type="common">South American ant</name>
    <dbReference type="NCBI Taxonomy" id="609295"/>
    <lineage>
        <taxon>Eukaryota</taxon>
        <taxon>Metazoa</taxon>
        <taxon>Ecdysozoa</taxon>
        <taxon>Arthropoda</taxon>
        <taxon>Hexapoda</taxon>
        <taxon>Insecta</taxon>
        <taxon>Pterygota</taxon>
        <taxon>Neoptera</taxon>
        <taxon>Endopterygota</taxon>
        <taxon>Hymenoptera</taxon>
        <taxon>Apocrita</taxon>
        <taxon>Aculeata</taxon>
        <taxon>Formicoidea</taxon>
        <taxon>Formicidae</taxon>
        <taxon>Ponerinae</taxon>
        <taxon>Ponerini</taxon>
        <taxon>Dinoponera</taxon>
    </lineage>
</organism>
<dbReference type="RefSeq" id="XP_014474937.1">
    <property type="nucleotide sequence ID" value="XM_014619451.1"/>
</dbReference>
<keyword evidence="2" id="KW-1185">Reference proteome</keyword>
<dbReference type="PANTHER" id="PTHR37162:SF1">
    <property type="entry name" value="BED-TYPE DOMAIN-CONTAINING PROTEIN"/>
    <property type="match status" value="1"/>
</dbReference>
<dbReference type="OrthoDB" id="8046116at2759"/>
<dbReference type="PANTHER" id="PTHR37162">
    <property type="entry name" value="HAT FAMILY DIMERISATION DOMAINCONTAINING PROTEIN-RELATED"/>
    <property type="match status" value="1"/>
</dbReference>
<proteinExistence type="predicted"/>
<sequence>MEESDNLPKKPKRNFVEAWLSDERYKDWLRKVPSDGSLYYCTICKRNFSCSASHICRHASTSLHRKSLKRHNNDSDVSSDDDMTQNGKSSKSVFKSEWLEIPSFKLWLRDVPHNNHLCTCVICEKTFAAHFSHIRRHSVSGRHVNLCKRKGMKVNNSNDDFKVQDKQSLLLFRERKKTAEMQYAAIIAERNIPYQTAQDILSFFQQLGQDPNVLKSMSMGRTKCKNIISNVLGPVESEHVVDKLRKAKFSVFIEDTYYCNENWMTFFVRYIDPHTLDVGSQLVKLINIDVNGSRSENLFHAFKCEMEKLQIPFSNIVALSCDSTPEMTGKHSFKTKLGQICKHLLIFPCPCHLTTLVTHTACAKIPSFCDHFLKRIVNYFNNSKHSKTFQFRDCFQEKYRKILKLSKTRWLSHYPYVEKLLESWNTIQHSLQEMASSDETKCAEYLLAMMNNVELKAYFFFLKYILCFFDAFNTFFQSVETRVHLLQSKSINLLYEVCQNFVKEEHLENLTTIVKFSNREIQKDVNEVYLGSECEEYLNKLMMEDHVDVVTTVRQNCLQFYLTAAKEIREKLPIVDDILAKLHIFESSTALFDSDRETSFRHVSFFAKTFGDSDEESLRKEWFALTTDFTIKEKLNMSNLSFDDMWKEILHRPAQSCTYKYPNLRNILSAIRALPNSNADRENTFSILTNLKSKKRNKLSSVCVNATCVLKSALKMRGESAINMEITSQHLSRMLSDKLYPECPKKENPLTDTNTFTDEITEVTNEVDPLEGC</sequence>
<name>A0A6P3X9K4_DINQU</name>
<dbReference type="InterPro" id="IPR012337">
    <property type="entry name" value="RNaseH-like_sf"/>
</dbReference>
<accession>A0A6P3X9K4</accession>
<evidence type="ECO:0000313" key="3">
    <source>
        <dbReference type="RefSeq" id="XP_014474937.1"/>
    </source>
</evidence>
<reference evidence="3" key="1">
    <citation type="submission" date="2025-08" db="UniProtKB">
        <authorList>
            <consortium name="RefSeq"/>
        </authorList>
    </citation>
    <scope>IDENTIFICATION</scope>
</reference>
<gene>
    <name evidence="3" type="primary">LOC106744562</name>
</gene>
<dbReference type="Proteomes" id="UP000515204">
    <property type="component" value="Unplaced"/>
</dbReference>
<evidence type="ECO:0000313" key="2">
    <source>
        <dbReference type="Proteomes" id="UP000515204"/>
    </source>
</evidence>
<dbReference type="SUPFAM" id="SSF53098">
    <property type="entry name" value="Ribonuclease H-like"/>
    <property type="match status" value="1"/>
</dbReference>
<evidence type="ECO:0000256" key="1">
    <source>
        <dbReference type="SAM" id="MobiDB-lite"/>
    </source>
</evidence>
<dbReference type="AlphaFoldDB" id="A0A6P3X9K4"/>
<feature type="region of interest" description="Disordered" evidence="1">
    <location>
        <begin position="67"/>
        <end position="89"/>
    </location>
</feature>
<protein>
    <submittedName>
        <fullName evidence="3">Uncharacterized protein LOC106744562</fullName>
    </submittedName>
</protein>
<dbReference type="KEGG" id="dqu:106744562"/>
<dbReference type="GeneID" id="106744562"/>